<dbReference type="EMBL" id="LM993663">
    <property type="protein sequence ID" value="VTZ78680.1"/>
    <property type="molecule type" value="Genomic_DNA"/>
</dbReference>
<sequence length="281" mass="32949">MNKEVCEKFKNVREWLPHELIEGNNTNIDENLKKYCDKGLCEDSFEKINAGCLYLFDALFGSSQLFNSVAKGNTNIVDYILIWLSYMLNLTKNEESASIEPFYKAYINTDKKYNNKIGNVTAYNSYKDLIDKKEDFISIYVKDMSKFYDAFVLLCYIYIKVNEEGLNCYSFSEIANDFAKKYDELNENYNNGKDSPYNQLLSTLSNDYCNLKNKCNQFPTLPTYSRRFVIKRTLIPIAFMLVALSIFLGIEYKYSSLGFRKRSQKQCLREKIKNIMKKMIH</sequence>
<dbReference type="VEuPathDB" id="PlasmoDB:PY07436"/>
<keyword evidence="1" id="KW-0472">Membrane</keyword>
<dbReference type="VEuPathDB" id="PlasmoDB:Py17XNL_000900505"/>
<organism evidence="2 3">
    <name type="scientific">Plasmodium yoelii</name>
    <dbReference type="NCBI Taxonomy" id="5861"/>
    <lineage>
        <taxon>Eukaryota</taxon>
        <taxon>Sar</taxon>
        <taxon>Alveolata</taxon>
        <taxon>Apicomplexa</taxon>
        <taxon>Aconoidasida</taxon>
        <taxon>Haemosporida</taxon>
        <taxon>Plasmodiidae</taxon>
        <taxon>Plasmodium</taxon>
        <taxon>Plasmodium (Vinckeia)</taxon>
    </lineage>
</organism>
<proteinExistence type="predicted"/>
<accession>A0A4V0KLW1</accession>
<dbReference type="Pfam" id="PF06022">
    <property type="entry name" value="Cir_Bir_Yir"/>
    <property type="match status" value="1"/>
</dbReference>
<name>A0A4V0KLW1_PLAYE</name>
<reference evidence="2 3" key="1">
    <citation type="journal article" date="2014" name="BMC Biol.">
        <title>A comprehensive evaluation of rodent malaria parasite genomes and gene expression.</title>
        <authorList>
            <person name="Otto T.D."/>
            <person name="Bohme U."/>
            <person name="Jackson A.P."/>
            <person name="Hunt M."/>
            <person name="Franke-Fayard B."/>
            <person name="Hoeijmakers W.A."/>
            <person name="Religa A.A."/>
            <person name="Robertson L."/>
            <person name="Sanders M."/>
            <person name="Ogun S.A."/>
            <person name="Cunningham D."/>
            <person name="Erhart A."/>
            <person name="Billker O."/>
            <person name="Khan S.M."/>
            <person name="Stunnenberg H.G."/>
            <person name="Langhorne J."/>
            <person name="Holder A.A."/>
            <person name="Waters A.P."/>
            <person name="Newbold C.I."/>
            <person name="Pain A."/>
            <person name="Berriman M."/>
            <person name="Janse C.J."/>
        </authorList>
    </citation>
    <scope>NUCLEOTIDE SEQUENCE [LARGE SCALE GENOMIC DNA]</scope>
    <source>
        <strain evidence="2 3">17X</strain>
    </source>
</reference>
<protein>
    <submittedName>
        <fullName evidence="2">YIR protein</fullName>
    </submittedName>
</protein>
<evidence type="ECO:0000313" key="3">
    <source>
        <dbReference type="Proteomes" id="UP000072874"/>
    </source>
</evidence>
<evidence type="ECO:0000313" key="2">
    <source>
        <dbReference type="EMBL" id="VTZ78680.1"/>
    </source>
</evidence>
<dbReference type="GeneID" id="3807190"/>
<dbReference type="Proteomes" id="UP000072874">
    <property type="component" value="Chromosome 9"/>
</dbReference>
<dbReference type="VEuPathDB" id="PlasmoDB:PY17X_0949801"/>
<evidence type="ECO:0000256" key="1">
    <source>
        <dbReference type="SAM" id="Phobius"/>
    </source>
</evidence>
<keyword evidence="1" id="KW-1133">Transmembrane helix</keyword>
<dbReference type="AlphaFoldDB" id="A0A4V0KLW1"/>
<dbReference type="InterPro" id="IPR006477">
    <property type="entry name" value="Yir_bir_cir"/>
</dbReference>
<dbReference type="VEuPathDB" id="PlasmoDB:PYYM_0040700"/>
<feature type="transmembrane region" description="Helical" evidence="1">
    <location>
        <begin position="234"/>
        <end position="252"/>
    </location>
</feature>
<keyword evidence="1" id="KW-0812">Transmembrane</keyword>
<dbReference type="NCBIfam" id="TIGR01590">
    <property type="entry name" value="yir-bir-cir_Pla"/>
    <property type="match status" value="1"/>
</dbReference>
<dbReference type="KEGG" id="pyo:PY17X_0949801"/>
<gene>
    <name evidence="2" type="ORF">PY17X_0949801</name>
</gene>
<dbReference type="RefSeq" id="XP_022811049.1">
    <property type="nucleotide sequence ID" value="XM_022957026.1"/>
</dbReference>